<keyword evidence="2" id="KW-0472">Membrane</keyword>
<dbReference type="RefSeq" id="WP_090037839.1">
    <property type="nucleotide sequence ID" value="NZ_FOKI01000001.1"/>
</dbReference>
<name>A0A1I0V6N9_9CLOT</name>
<dbReference type="STRING" id="84698.SAMN04488528_1001180"/>
<organism evidence="5 6">
    <name type="scientific">Clostridium frigidicarnis</name>
    <dbReference type="NCBI Taxonomy" id="84698"/>
    <lineage>
        <taxon>Bacteria</taxon>
        <taxon>Bacillati</taxon>
        <taxon>Bacillota</taxon>
        <taxon>Clostridia</taxon>
        <taxon>Eubacteriales</taxon>
        <taxon>Clostridiaceae</taxon>
        <taxon>Clostridium</taxon>
    </lineage>
</organism>
<dbReference type="Proteomes" id="UP000198619">
    <property type="component" value="Unassembled WGS sequence"/>
</dbReference>
<feature type="domain" description="Nucleotidyltransferase-Associated Rossmannoid Fold" evidence="4">
    <location>
        <begin position="146"/>
        <end position="256"/>
    </location>
</feature>
<feature type="coiled-coil region" evidence="1">
    <location>
        <begin position="32"/>
        <end position="59"/>
    </location>
</feature>
<gene>
    <name evidence="5" type="ORF">SAMN04488528_1001180</name>
</gene>
<dbReference type="InterPro" id="IPR046877">
    <property type="entry name" value="NARF"/>
</dbReference>
<dbReference type="AlphaFoldDB" id="A0A1I0V6N9"/>
<proteinExistence type="predicted"/>
<evidence type="ECO:0000259" key="4">
    <source>
        <dbReference type="Pfam" id="PF20299"/>
    </source>
</evidence>
<keyword evidence="2" id="KW-0812">Transmembrane</keyword>
<evidence type="ECO:0000256" key="2">
    <source>
        <dbReference type="SAM" id="Phobius"/>
    </source>
</evidence>
<dbReference type="EMBL" id="FOKI01000001">
    <property type="protein sequence ID" value="SFA71740.1"/>
    <property type="molecule type" value="Genomic_DNA"/>
</dbReference>
<sequence length="261" mass="30609">MKRIYKTLSFIVLFIIIFCPYAYAVNNENMSKEEIMNKYYELKEENQKLKDKYSDLQEKWGAEKIDIDNKKSDLDDRVKVIEIYGGVFAGILTVLGVSLWPIIKNKAKEVAENITDREINKKVHGEIKHIKLMIDDCKKEEFLMKNKTILAISKEDDDENKIKDLLKNFKKLETVMLDKRPNNLNGYDVILFNNIKGGFQKKEMQEIIQHNNNSKAVYFYFNKSNERLDIKNDNINYATNDATICGNLLDLLKYQEDILIN</sequence>
<feature type="transmembrane region" description="Helical" evidence="2">
    <location>
        <begin position="83"/>
        <end position="103"/>
    </location>
</feature>
<accession>A0A1I0V6N9</accession>
<dbReference type="Pfam" id="PF20299">
    <property type="entry name" value="NARF"/>
    <property type="match status" value="1"/>
</dbReference>
<keyword evidence="3" id="KW-0732">Signal</keyword>
<evidence type="ECO:0000313" key="6">
    <source>
        <dbReference type="Proteomes" id="UP000198619"/>
    </source>
</evidence>
<keyword evidence="1" id="KW-0175">Coiled coil</keyword>
<evidence type="ECO:0000256" key="1">
    <source>
        <dbReference type="SAM" id="Coils"/>
    </source>
</evidence>
<keyword evidence="6" id="KW-1185">Reference proteome</keyword>
<reference evidence="5 6" key="1">
    <citation type="submission" date="2016-10" db="EMBL/GenBank/DDBJ databases">
        <authorList>
            <person name="de Groot N.N."/>
        </authorList>
    </citation>
    <scope>NUCLEOTIDE SEQUENCE [LARGE SCALE GENOMIC DNA]</scope>
    <source>
        <strain evidence="5 6">DSM 12271</strain>
    </source>
</reference>
<protein>
    <recommendedName>
        <fullName evidence="4">Nucleotidyltransferase-Associated Rossmannoid Fold domain-containing protein</fullName>
    </recommendedName>
</protein>
<keyword evidence="2" id="KW-1133">Transmembrane helix</keyword>
<evidence type="ECO:0000313" key="5">
    <source>
        <dbReference type="EMBL" id="SFA71740.1"/>
    </source>
</evidence>
<evidence type="ECO:0000256" key="3">
    <source>
        <dbReference type="SAM" id="SignalP"/>
    </source>
</evidence>
<feature type="chain" id="PRO_5011498033" description="Nucleotidyltransferase-Associated Rossmannoid Fold domain-containing protein" evidence="3">
    <location>
        <begin position="25"/>
        <end position="261"/>
    </location>
</feature>
<feature type="signal peptide" evidence="3">
    <location>
        <begin position="1"/>
        <end position="24"/>
    </location>
</feature>